<dbReference type="InterPro" id="IPR015422">
    <property type="entry name" value="PyrdxlP-dep_Trfase_small"/>
</dbReference>
<keyword evidence="2 5" id="KW-0032">Aminotransferase</keyword>
<dbReference type="GO" id="GO:0030170">
    <property type="term" value="F:pyridoxal phosphate binding"/>
    <property type="evidence" value="ECO:0007669"/>
    <property type="project" value="InterPro"/>
</dbReference>
<evidence type="ECO:0000313" key="5">
    <source>
        <dbReference type="EMBL" id="CUS52364.1"/>
    </source>
</evidence>
<evidence type="ECO:0000256" key="2">
    <source>
        <dbReference type="ARBA" id="ARBA00022576"/>
    </source>
</evidence>
<dbReference type="PROSITE" id="PS00600">
    <property type="entry name" value="AA_TRANSFER_CLASS_3"/>
    <property type="match status" value="1"/>
</dbReference>
<dbReference type="FunFam" id="3.40.640.10:FF:000014">
    <property type="entry name" value="Adenosylmethionine-8-amino-7-oxononanoate aminotransferase, probable"/>
    <property type="match status" value="1"/>
</dbReference>
<dbReference type="GO" id="GO:0016223">
    <property type="term" value="F:beta-alanine:pyruvate transaminase activity"/>
    <property type="evidence" value="ECO:0007669"/>
    <property type="project" value="UniProtKB-EC"/>
</dbReference>
<reference evidence="5" key="1">
    <citation type="submission" date="2015-10" db="EMBL/GenBank/DDBJ databases">
        <authorList>
            <person name="Gilbert D.G."/>
        </authorList>
    </citation>
    <scope>NUCLEOTIDE SEQUENCE</scope>
</reference>
<dbReference type="InterPro" id="IPR049704">
    <property type="entry name" value="Aminotrans_3_PPA_site"/>
</dbReference>
<accession>A0A160TSF5</accession>
<keyword evidence="4" id="KW-0663">Pyridoxal phosphate</keyword>
<proteinExistence type="inferred from homology"/>
<dbReference type="InterPro" id="IPR015424">
    <property type="entry name" value="PyrdxlP-dep_Trfase"/>
</dbReference>
<name>A0A160TSF5_9ZZZZ</name>
<gene>
    <name evidence="5" type="ORF">MGWOODY_XGa2538</name>
</gene>
<dbReference type="SUPFAM" id="SSF53383">
    <property type="entry name" value="PLP-dependent transferases"/>
    <property type="match status" value="1"/>
</dbReference>
<dbReference type="Gene3D" id="3.90.1150.10">
    <property type="entry name" value="Aspartate Aminotransferase, domain 1"/>
    <property type="match status" value="1"/>
</dbReference>
<evidence type="ECO:0000256" key="4">
    <source>
        <dbReference type="ARBA" id="ARBA00022898"/>
    </source>
</evidence>
<dbReference type="InterPro" id="IPR015421">
    <property type="entry name" value="PyrdxlP-dep_Trfase_major"/>
</dbReference>
<dbReference type="PIRSF" id="PIRSF000521">
    <property type="entry name" value="Transaminase_4ab_Lys_Orn"/>
    <property type="match status" value="1"/>
</dbReference>
<dbReference type="Pfam" id="PF00202">
    <property type="entry name" value="Aminotran_3"/>
    <property type="match status" value="1"/>
</dbReference>
<dbReference type="EC" id="2.6.1.18" evidence="5"/>
<organism evidence="5">
    <name type="scientific">hydrothermal vent metagenome</name>
    <dbReference type="NCBI Taxonomy" id="652676"/>
    <lineage>
        <taxon>unclassified sequences</taxon>
        <taxon>metagenomes</taxon>
        <taxon>ecological metagenomes</taxon>
    </lineage>
</organism>
<dbReference type="PANTHER" id="PTHR43094:SF1">
    <property type="entry name" value="AMINOTRANSFERASE CLASS-III"/>
    <property type="match status" value="1"/>
</dbReference>
<sequence length="465" mass="50146">MAVESVPLSEILIPSGTEPDIDHIRARNARSVWHPMAHPGVHQANPPRIITGAEGVYIEDDEGHRVIDAVGGIWNVNLGYSCTPIKQAIAQQLDVLPFYSAFKGTTSTRLIELADRLVGVLEPEGMRRAFFTSGGSDSVETALRLTRQFWKLAGQPGKVKFFSFKKGYHGTHFGGASVNGNDRFRKSYEPLLPGCIQLPFPSLYHNSFGIEDIEELTDVCLRQIEQEINYQGADSIAAFIAEPVLGAGGILVPPPNLWPALRALCDKYDILLIADEVVTGFGRTGSWFGSRAWGVKPDMMCFAKAITSGYFPFGALMLNERIETVFMESGPDGAIGHGYTYSGHPVGCAAALATLDVTFGQDLPGKALARGEQLMTSLKALQAEHEMIGDVRGKGLMVGIELVADRESKTPLDLQLGEALADRVFAAGAMIRVTGNIIIMSPPLVITESEIDSLTQALSVGFAGA</sequence>
<evidence type="ECO:0000256" key="3">
    <source>
        <dbReference type="ARBA" id="ARBA00022679"/>
    </source>
</evidence>
<evidence type="ECO:0000256" key="1">
    <source>
        <dbReference type="ARBA" id="ARBA00008954"/>
    </source>
</evidence>
<dbReference type="PANTHER" id="PTHR43094">
    <property type="entry name" value="AMINOTRANSFERASE"/>
    <property type="match status" value="1"/>
</dbReference>
<dbReference type="CDD" id="cd00610">
    <property type="entry name" value="OAT_like"/>
    <property type="match status" value="1"/>
</dbReference>
<dbReference type="AlphaFoldDB" id="A0A160TSF5"/>
<dbReference type="EMBL" id="CZRL01000082">
    <property type="protein sequence ID" value="CUS52364.1"/>
    <property type="molecule type" value="Genomic_DNA"/>
</dbReference>
<keyword evidence="5" id="KW-0670">Pyruvate</keyword>
<protein>
    <submittedName>
        <fullName evidence="5">Omega-amino acid--pyruvate aminotransferase</fullName>
        <ecNumber evidence="5">2.6.1.18</ecNumber>
    </submittedName>
</protein>
<dbReference type="InterPro" id="IPR005814">
    <property type="entry name" value="Aminotrans_3"/>
</dbReference>
<keyword evidence="3 5" id="KW-0808">Transferase</keyword>
<comment type="similarity">
    <text evidence="1">Belongs to the class-III pyridoxal-phosphate-dependent aminotransferase family.</text>
</comment>
<dbReference type="NCBIfam" id="NF005683">
    <property type="entry name" value="PRK07481.1"/>
    <property type="match status" value="1"/>
</dbReference>
<dbReference type="Gene3D" id="3.40.640.10">
    <property type="entry name" value="Type I PLP-dependent aspartate aminotransferase-like (Major domain)"/>
    <property type="match status" value="1"/>
</dbReference>